<evidence type="ECO:0000313" key="3">
    <source>
        <dbReference type="EMBL" id="UPV76394.1"/>
    </source>
</evidence>
<keyword evidence="2" id="KW-0472">Membrane</keyword>
<dbReference type="KEGG" id="halx:M0R89_19735"/>
<dbReference type="Proteomes" id="UP000830729">
    <property type="component" value="Plasmid unnamed1"/>
</dbReference>
<organism evidence="3 4">
    <name type="scientific">Halorussus limi</name>
    <dbReference type="NCBI Taxonomy" id="2938695"/>
    <lineage>
        <taxon>Archaea</taxon>
        <taxon>Methanobacteriati</taxon>
        <taxon>Methanobacteriota</taxon>
        <taxon>Stenosarchaea group</taxon>
        <taxon>Halobacteria</taxon>
        <taxon>Halobacteriales</taxon>
        <taxon>Haladaptataceae</taxon>
        <taxon>Halorussus</taxon>
    </lineage>
</organism>
<keyword evidence="2" id="KW-1133">Transmembrane helix</keyword>
<evidence type="ECO:0008006" key="5">
    <source>
        <dbReference type="Google" id="ProtNLM"/>
    </source>
</evidence>
<dbReference type="AlphaFoldDB" id="A0A8U0I0T1"/>
<geneLocation type="plasmid" evidence="3 4">
    <name>unnamed1</name>
</geneLocation>
<protein>
    <recommendedName>
        <fullName evidence="5">Sporulation protein YtfJ</fullName>
    </recommendedName>
</protein>
<dbReference type="PANTHER" id="PTHR39162:SF1">
    <property type="entry name" value="SPORULATION PROTEIN YTFJ"/>
    <property type="match status" value="1"/>
</dbReference>
<name>A0A8U0I0T1_9EURY</name>
<gene>
    <name evidence="3" type="ORF">M0R89_19735</name>
</gene>
<evidence type="ECO:0000313" key="4">
    <source>
        <dbReference type="Proteomes" id="UP000830729"/>
    </source>
</evidence>
<dbReference type="EMBL" id="CP096660">
    <property type="protein sequence ID" value="UPV76394.1"/>
    <property type="molecule type" value="Genomic_DNA"/>
</dbReference>
<feature type="compositionally biased region" description="Gly residues" evidence="1">
    <location>
        <begin position="60"/>
        <end position="73"/>
    </location>
</feature>
<accession>A0A8U0I0T1</accession>
<evidence type="ECO:0000256" key="2">
    <source>
        <dbReference type="SAM" id="Phobius"/>
    </source>
</evidence>
<dbReference type="PANTHER" id="PTHR39162">
    <property type="entry name" value="GLL3345 PROTEIN"/>
    <property type="match status" value="1"/>
</dbReference>
<dbReference type="Pfam" id="PF09579">
    <property type="entry name" value="Spore_YtfJ"/>
    <property type="match status" value="1"/>
</dbReference>
<proteinExistence type="predicted"/>
<feature type="transmembrane region" description="Helical" evidence="2">
    <location>
        <begin position="101"/>
        <end position="119"/>
    </location>
</feature>
<evidence type="ECO:0000256" key="1">
    <source>
        <dbReference type="SAM" id="MobiDB-lite"/>
    </source>
</evidence>
<dbReference type="GeneID" id="72187480"/>
<dbReference type="RefSeq" id="WP_248652427.1">
    <property type="nucleotide sequence ID" value="NZ_CP096660.1"/>
</dbReference>
<reference evidence="3 4" key="1">
    <citation type="submission" date="2022-04" db="EMBL/GenBank/DDBJ databases">
        <title>Diverse halophilic archaea isolated from saline environments.</title>
        <authorList>
            <person name="Cui H.-L."/>
        </authorList>
    </citation>
    <scope>NUCLEOTIDE SEQUENCE [LARGE SCALE GENOMIC DNA]</scope>
    <source>
        <strain evidence="3 4">XZYJT49</strain>
        <plasmid evidence="3 4">unnamed1</plasmid>
    </source>
</reference>
<keyword evidence="2" id="KW-0812">Transmembrane</keyword>
<feature type="region of interest" description="Disordered" evidence="1">
    <location>
        <begin position="47"/>
        <end position="75"/>
    </location>
</feature>
<keyword evidence="3" id="KW-0614">Plasmid</keyword>
<dbReference type="InterPro" id="IPR014229">
    <property type="entry name" value="Spore_YtfJ"/>
</dbReference>
<keyword evidence="4" id="KW-1185">Reference proteome</keyword>
<sequence>MSVTQIESIVERLQESANVRSVFGDPVERGDRTVVPVARVAFGFGGGYGESHDAETTDGGSEGGTGGGGGGGAAATPVGALVISDDGTKFVRFADRRRRSLALFGLGVVVGALLSRGSGGE</sequence>